<accession>A0A7C8MH38</accession>
<dbReference type="PRINTS" id="PR00081">
    <property type="entry name" value="GDHRDH"/>
</dbReference>
<evidence type="ECO:0000313" key="4">
    <source>
        <dbReference type="EMBL" id="KAF2873122.1"/>
    </source>
</evidence>
<keyword evidence="3" id="KW-0560">Oxidoreductase</keyword>
<protein>
    <recommendedName>
        <fullName evidence="6">NAD(P)-binding protein</fullName>
    </recommendedName>
</protein>
<name>A0A7C8MH38_9PLEO</name>
<dbReference type="GO" id="GO:0016491">
    <property type="term" value="F:oxidoreductase activity"/>
    <property type="evidence" value="ECO:0007669"/>
    <property type="project" value="UniProtKB-KW"/>
</dbReference>
<dbReference type="Gene3D" id="3.40.50.720">
    <property type="entry name" value="NAD(P)-binding Rossmann-like Domain"/>
    <property type="match status" value="1"/>
</dbReference>
<dbReference type="Pfam" id="PF00106">
    <property type="entry name" value="adh_short"/>
    <property type="match status" value="1"/>
</dbReference>
<dbReference type="InterPro" id="IPR036291">
    <property type="entry name" value="NAD(P)-bd_dom_sf"/>
</dbReference>
<proteinExistence type="inferred from homology"/>
<dbReference type="PANTHER" id="PTHR43544">
    <property type="entry name" value="SHORT-CHAIN DEHYDROGENASE/REDUCTASE"/>
    <property type="match status" value="1"/>
</dbReference>
<dbReference type="InterPro" id="IPR051468">
    <property type="entry name" value="Fungal_SecMetab_SDRs"/>
</dbReference>
<keyword evidence="5" id="KW-1185">Reference proteome</keyword>
<evidence type="ECO:0008006" key="6">
    <source>
        <dbReference type="Google" id="ProtNLM"/>
    </source>
</evidence>
<evidence type="ECO:0000256" key="1">
    <source>
        <dbReference type="ARBA" id="ARBA00006484"/>
    </source>
</evidence>
<organism evidence="4 5">
    <name type="scientific">Massariosphaeria phaeospora</name>
    <dbReference type="NCBI Taxonomy" id="100035"/>
    <lineage>
        <taxon>Eukaryota</taxon>
        <taxon>Fungi</taxon>
        <taxon>Dikarya</taxon>
        <taxon>Ascomycota</taxon>
        <taxon>Pezizomycotina</taxon>
        <taxon>Dothideomycetes</taxon>
        <taxon>Pleosporomycetidae</taxon>
        <taxon>Pleosporales</taxon>
        <taxon>Pleosporales incertae sedis</taxon>
        <taxon>Massariosphaeria</taxon>
    </lineage>
</organism>
<comment type="caution">
    <text evidence="4">The sequence shown here is derived from an EMBL/GenBank/DDBJ whole genome shotgun (WGS) entry which is preliminary data.</text>
</comment>
<gene>
    <name evidence="4" type="ORF">BDV95DRAFT_627885</name>
</gene>
<dbReference type="PANTHER" id="PTHR43544:SF7">
    <property type="entry name" value="NADB-LER2"/>
    <property type="match status" value="1"/>
</dbReference>
<keyword evidence="2" id="KW-0521">NADP</keyword>
<dbReference type="EMBL" id="JAADJZ010000008">
    <property type="protein sequence ID" value="KAF2873122.1"/>
    <property type="molecule type" value="Genomic_DNA"/>
</dbReference>
<dbReference type="InterPro" id="IPR002347">
    <property type="entry name" value="SDR_fam"/>
</dbReference>
<evidence type="ECO:0000313" key="5">
    <source>
        <dbReference type="Proteomes" id="UP000481861"/>
    </source>
</evidence>
<reference evidence="4 5" key="1">
    <citation type="submission" date="2020-01" db="EMBL/GenBank/DDBJ databases">
        <authorList>
            <consortium name="DOE Joint Genome Institute"/>
            <person name="Haridas S."/>
            <person name="Albert R."/>
            <person name="Binder M."/>
            <person name="Bloem J."/>
            <person name="Labutti K."/>
            <person name="Salamov A."/>
            <person name="Andreopoulos B."/>
            <person name="Baker S.E."/>
            <person name="Barry K."/>
            <person name="Bills G."/>
            <person name="Bluhm B.H."/>
            <person name="Cannon C."/>
            <person name="Castanera R."/>
            <person name="Culley D.E."/>
            <person name="Daum C."/>
            <person name="Ezra D."/>
            <person name="Gonzalez J.B."/>
            <person name="Henrissat B."/>
            <person name="Kuo A."/>
            <person name="Liang C."/>
            <person name="Lipzen A."/>
            <person name="Lutzoni F."/>
            <person name="Magnuson J."/>
            <person name="Mondo S."/>
            <person name="Nolan M."/>
            <person name="Ohm R."/>
            <person name="Pangilinan J."/>
            <person name="Park H.-J.H."/>
            <person name="Ramirez L."/>
            <person name="Alfaro M."/>
            <person name="Sun H."/>
            <person name="Tritt A."/>
            <person name="Yoshinaga Y."/>
            <person name="Zwiers L.-H.L."/>
            <person name="Turgeon B.G."/>
            <person name="Goodwin S.B."/>
            <person name="Spatafora J.W."/>
            <person name="Crous P.W."/>
            <person name="Grigoriev I.V."/>
        </authorList>
    </citation>
    <scope>NUCLEOTIDE SEQUENCE [LARGE SCALE GENOMIC DNA]</scope>
    <source>
        <strain evidence="4 5">CBS 611.86</strain>
    </source>
</reference>
<dbReference type="AlphaFoldDB" id="A0A7C8MH38"/>
<comment type="similarity">
    <text evidence="1">Belongs to the short-chain dehydrogenases/reductases (SDR) family.</text>
</comment>
<evidence type="ECO:0000256" key="2">
    <source>
        <dbReference type="ARBA" id="ARBA00022857"/>
    </source>
</evidence>
<evidence type="ECO:0000256" key="3">
    <source>
        <dbReference type="ARBA" id="ARBA00023002"/>
    </source>
</evidence>
<dbReference type="OrthoDB" id="9876299at2759"/>
<dbReference type="SUPFAM" id="SSF51735">
    <property type="entry name" value="NAD(P)-binding Rossmann-fold domains"/>
    <property type="match status" value="1"/>
</dbReference>
<sequence>MAASTTVFITGAGRGIGKGLVQAYLQRPNHTVIGSVRDSTSPNYDELKKTPAAEGSRLILLTLDALKAEDPAKAIKAAEEAGITHIDIVIANAGAIPAPSPLEAVVLNDVVETLQVNTISPVALYQASKPLLEKSAKPIWLSMSSAAGSITNVAPYQTHWLLAYGSSKAAFNFFTVAMHSAHPNFIAYAIHPGLVQTDMGNQGAKMQGLEKAPVTIEDSCSMIMESVASATREKTSGRFFNVTDGTEIPW</sequence>
<dbReference type="CDD" id="cd05325">
    <property type="entry name" value="carb_red_sniffer_like_SDR_c"/>
    <property type="match status" value="1"/>
</dbReference>
<dbReference type="Proteomes" id="UP000481861">
    <property type="component" value="Unassembled WGS sequence"/>
</dbReference>
<dbReference type="GO" id="GO:0005737">
    <property type="term" value="C:cytoplasm"/>
    <property type="evidence" value="ECO:0007669"/>
    <property type="project" value="TreeGrafter"/>
</dbReference>